<evidence type="ECO:0000259" key="2">
    <source>
        <dbReference type="Pfam" id="PF00144"/>
    </source>
</evidence>
<feature type="signal peptide" evidence="1">
    <location>
        <begin position="1"/>
        <end position="20"/>
    </location>
</feature>
<dbReference type="AlphaFoldDB" id="A0A226I1Z0"/>
<dbReference type="InterPro" id="IPR050491">
    <property type="entry name" value="AmpC-like"/>
</dbReference>
<proteinExistence type="predicted"/>
<evidence type="ECO:0000313" key="3">
    <source>
        <dbReference type="EMBL" id="OXB00486.1"/>
    </source>
</evidence>
<feature type="non-terminal residue" evidence="3">
    <location>
        <position position="187"/>
    </location>
</feature>
<gene>
    <name evidence="3" type="ORF">B0A75_09260</name>
</gene>
<dbReference type="InterPro" id="IPR012338">
    <property type="entry name" value="Beta-lactam/transpept-like"/>
</dbReference>
<evidence type="ECO:0000256" key="1">
    <source>
        <dbReference type="SAM" id="SignalP"/>
    </source>
</evidence>
<name>A0A226I1Z0_9FLAO</name>
<feature type="chain" id="PRO_5012601440" evidence="1">
    <location>
        <begin position="21"/>
        <end position="187"/>
    </location>
</feature>
<dbReference type="EMBL" id="MUHA01000010">
    <property type="protein sequence ID" value="OXB00486.1"/>
    <property type="molecule type" value="Genomic_DNA"/>
</dbReference>
<feature type="domain" description="Beta-lactamase-related" evidence="2">
    <location>
        <begin position="44"/>
        <end position="183"/>
    </location>
</feature>
<organism evidence="3 4">
    <name type="scientific">Flavobacterium oncorhynchi</name>
    <dbReference type="NCBI Taxonomy" id="728056"/>
    <lineage>
        <taxon>Bacteria</taxon>
        <taxon>Pseudomonadati</taxon>
        <taxon>Bacteroidota</taxon>
        <taxon>Flavobacteriia</taxon>
        <taxon>Flavobacteriales</taxon>
        <taxon>Flavobacteriaceae</taxon>
        <taxon>Flavobacterium</taxon>
    </lineage>
</organism>
<comment type="caution">
    <text evidence="3">The sequence shown here is derived from an EMBL/GenBank/DDBJ whole genome shotgun (WGS) entry which is preliminary data.</text>
</comment>
<sequence length="187" mass="21123">MKMTILTTVLLLTLCQIGFAQTNYTAKLDNYFNALEVNDKFMGSVAISQNGEIVYTKSIGFADVEKKIKATKNSKYRIGSISKSFTAVLILKATEEKKLDLTQTIYKWFPTIKNADKISIKQLLSHRSGIHNFTDDNEYLTWNTQPKTEKEMLEIIAKGGSDFEPDSKAEYSNSNFVLLTYIANSGY</sequence>
<dbReference type="PANTHER" id="PTHR46825">
    <property type="entry name" value="D-ALANYL-D-ALANINE-CARBOXYPEPTIDASE/ENDOPEPTIDASE AMPH"/>
    <property type="match status" value="1"/>
</dbReference>
<keyword evidence="4" id="KW-1185">Reference proteome</keyword>
<dbReference type="Gene3D" id="3.40.710.10">
    <property type="entry name" value="DD-peptidase/beta-lactamase superfamily"/>
    <property type="match status" value="1"/>
</dbReference>
<dbReference type="Pfam" id="PF00144">
    <property type="entry name" value="Beta-lactamase"/>
    <property type="match status" value="1"/>
</dbReference>
<reference evidence="3 4" key="1">
    <citation type="submission" date="2016-11" db="EMBL/GenBank/DDBJ databases">
        <title>Whole genomes of Flavobacteriaceae.</title>
        <authorList>
            <person name="Stine C."/>
            <person name="Li C."/>
            <person name="Tadesse D."/>
        </authorList>
    </citation>
    <scope>NUCLEOTIDE SEQUENCE [LARGE SCALE GENOMIC DNA]</scope>
    <source>
        <strain evidence="3 4">CCUG 59446</strain>
    </source>
</reference>
<dbReference type="SUPFAM" id="SSF56601">
    <property type="entry name" value="beta-lactamase/transpeptidase-like"/>
    <property type="match status" value="1"/>
</dbReference>
<protein>
    <submittedName>
        <fullName evidence="3">Peptidase</fullName>
    </submittedName>
</protein>
<dbReference type="Proteomes" id="UP000198336">
    <property type="component" value="Unassembled WGS sequence"/>
</dbReference>
<dbReference type="RefSeq" id="WP_133063518.1">
    <property type="nucleotide sequence ID" value="NZ_MUHA01000010.1"/>
</dbReference>
<evidence type="ECO:0000313" key="4">
    <source>
        <dbReference type="Proteomes" id="UP000198336"/>
    </source>
</evidence>
<keyword evidence="1" id="KW-0732">Signal</keyword>
<accession>A0A226I1Z0</accession>
<dbReference type="PANTHER" id="PTHR46825:SF9">
    <property type="entry name" value="BETA-LACTAMASE-RELATED DOMAIN-CONTAINING PROTEIN"/>
    <property type="match status" value="1"/>
</dbReference>
<dbReference type="InterPro" id="IPR001466">
    <property type="entry name" value="Beta-lactam-related"/>
</dbReference>